<name>A0A4R3YML3_9GAMM</name>
<feature type="region of interest" description="Disordered" evidence="1">
    <location>
        <begin position="1"/>
        <end position="52"/>
    </location>
</feature>
<evidence type="ECO:0000256" key="1">
    <source>
        <dbReference type="SAM" id="MobiDB-lite"/>
    </source>
</evidence>
<organism evidence="2 3">
    <name type="scientific">Luteibacter rhizovicinus</name>
    <dbReference type="NCBI Taxonomy" id="242606"/>
    <lineage>
        <taxon>Bacteria</taxon>
        <taxon>Pseudomonadati</taxon>
        <taxon>Pseudomonadota</taxon>
        <taxon>Gammaproteobacteria</taxon>
        <taxon>Lysobacterales</taxon>
        <taxon>Rhodanobacteraceae</taxon>
        <taxon>Luteibacter</taxon>
    </lineage>
</organism>
<comment type="caution">
    <text evidence="2">The sequence shown here is derived from an EMBL/GenBank/DDBJ whole genome shotgun (WGS) entry which is preliminary data.</text>
</comment>
<accession>A0A4R3YML3</accession>
<keyword evidence="3" id="KW-1185">Reference proteome</keyword>
<dbReference type="Proteomes" id="UP000295645">
    <property type="component" value="Unassembled WGS sequence"/>
</dbReference>
<reference evidence="2 3" key="1">
    <citation type="submission" date="2019-03" db="EMBL/GenBank/DDBJ databases">
        <title>Above-ground endophytic microbial communities from plants in different locations in the United States.</title>
        <authorList>
            <person name="Frank C."/>
        </authorList>
    </citation>
    <scope>NUCLEOTIDE SEQUENCE [LARGE SCALE GENOMIC DNA]</scope>
    <source>
        <strain evidence="2 3">LP_13_YM</strain>
    </source>
</reference>
<proteinExistence type="predicted"/>
<dbReference type="EMBL" id="SMCS01000006">
    <property type="protein sequence ID" value="TCV92738.1"/>
    <property type="molecule type" value="Genomic_DNA"/>
</dbReference>
<gene>
    <name evidence="2" type="ORF">EC912_10676</name>
</gene>
<dbReference type="AlphaFoldDB" id="A0A4R3YML3"/>
<evidence type="ECO:0000313" key="3">
    <source>
        <dbReference type="Proteomes" id="UP000295645"/>
    </source>
</evidence>
<protein>
    <submittedName>
        <fullName evidence="2">Uncharacterized protein</fullName>
    </submittedName>
</protein>
<sequence length="52" mass="5347">MGASGVPRIRPGEETTGSGDPSHAVPDGPEPPETTGSGDPRHIRPGQVDEEE</sequence>
<evidence type="ECO:0000313" key="2">
    <source>
        <dbReference type="EMBL" id="TCV92738.1"/>
    </source>
</evidence>